<dbReference type="AlphaFoldDB" id="A0A2V3IEW0"/>
<dbReference type="Pfam" id="PF00588">
    <property type="entry name" value="SpoU_methylase"/>
    <property type="match status" value="1"/>
</dbReference>
<feature type="domain" description="tRNA/rRNA methyltransferase SpoU type" evidence="6">
    <location>
        <begin position="75"/>
        <end position="223"/>
    </location>
</feature>
<dbReference type="PANTHER" id="PTHR42971">
    <property type="entry name" value="TRNA (CYTIDINE(34)-2'-O)-METHYLTRANSFERASE"/>
    <property type="match status" value="1"/>
</dbReference>
<dbReference type="GO" id="GO:0003723">
    <property type="term" value="F:RNA binding"/>
    <property type="evidence" value="ECO:0007669"/>
    <property type="project" value="InterPro"/>
</dbReference>
<evidence type="ECO:0000256" key="3">
    <source>
        <dbReference type="ARBA" id="ARBA00022679"/>
    </source>
</evidence>
<gene>
    <name evidence="7" type="ORF">BWQ96_09708</name>
</gene>
<evidence type="ECO:0000256" key="1">
    <source>
        <dbReference type="ARBA" id="ARBA00022490"/>
    </source>
</evidence>
<dbReference type="HAMAP" id="MF_01885">
    <property type="entry name" value="tRNA_methyltr_TrmL"/>
    <property type="match status" value="1"/>
</dbReference>
<protein>
    <submittedName>
        <fullName evidence="7">Putative tRNA (Cytidine(34)-2'-O)-methyltransferase</fullName>
    </submittedName>
</protein>
<evidence type="ECO:0000313" key="8">
    <source>
        <dbReference type="Proteomes" id="UP000247409"/>
    </source>
</evidence>
<dbReference type="Proteomes" id="UP000247409">
    <property type="component" value="Unassembled WGS sequence"/>
</dbReference>
<keyword evidence="3 7" id="KW-0808">Transferase</keyword>
<evidence type="ECO:0000256" key="4">
    <source>
        <dbReference type="ARBA" id="ARBA00022691"/>
    </source>
</evidence>
<evidence type="ECO:0000256" key="2">
    <source>
        <dbReference type="ARBA" id="ARBA00022603"/>
    </source>
</evidence>
<keyword evidence="1" id="KW-0963">Cytoplasm</keyword>
<evidence type="ECO:0000313" key="7">
    <source>
        <dbReference type="EMBL" id="PXF40604.1"/>
    </source>
</evidence>
<dbReference type="InterPro" id="IPR029028">
    <property type="entry name" value="Alpha/beta_knot_MTases"/>
</dbReference>
<dbReference type="OrthoDB" id="5580682at2759"/>
<proteinExistence type="inferred from homology"/>
<dbReference type="InterPro" id="IPR029026">
    <property type="entry name" value="tRNA_m1G_MTases_N"/>
</dbReference>
<organism evidence="7 8">
    <name type="scientific">Gracilariopsis chorda</name>
    <dbReference type="NCBI Taxonomy" id="448386"/>
    <lineage>
        <taxon>Eukaryota</taxon>
        <taxon>Rhodophyta</taxon>
        <taxon>Florideophyceae</taxon>
        <taxon>Rhodymeniophycidae</taxon>
        <taxon>Gracilariales</taxon>
        <taxon>Gracilariaceae</taxon>
        <taxon>Gracilariopsis</taxon>
    </lineage>
</organism>
<dbReference type="EMBL" id="NBIV01000280">
    <property type="protein sequence ID" value="PXF40604.1"/>
    <property type="molecule type" value="Genomic_DNA"/>
</dbReference>
<keyword evidence="8" id="KW-1185">Reference proteome</keyword>
<dbReference type="Gene3D" id="3.40.1280.10">
    <property type="match status" value="1"/>
</dbReference>
<dbReference type="SUPFAM" id="SSF75217">
    <property type="entry name" value="alpha/beta knot"/>
    <property type="match status" value="1"/>
</dbReference>
<evidence type="ECO:0000256" key="5">
    <source>
        <dbReference type="ARBA" id="ARBA00022694"/>
    </source>
</evidence>
<name>A0A2V3IEW0_9FLOR</name>
<keyword evidence="2 7" id="KW-0489">Methyltransferase</keyword>
<dbReference type="PANTHER" id="PTHR42971:SF1">
    <property type="entry name" value="TRNA (CYTIDINE(34)-2'-O)-METHYLTRANSFERASE"/>
    <property type="match status" value="1"/>
</dbReference>
<reference evidence="7 8" key="1">
    <citation type="journal article" date="2018" name="Mol. Biol. Evol.">
        <title>Analysis of the draft genome of the red seaweed Gracilariopsis chorda provides insights into genome size evolution in Rhodophyta.</title>
        <authorList>
            <person name="Lee J."/>
            <person name="Yang E.C."/>
            <person name="Graf L."/>
            <person name="Yang J.H."/>
            <person name="Qiu H."/>
            <person name="Zel Zion U."/>
            <person name="Chan C.X."/>
            <person name="Stephens T.G."/>
            <person name="Weber A.P.M."/>
            <person name="Boo G.H."/>
            <person name="Boo S.M."/>
            <person name="Kim K.M."/>
            <person name="Shin Y."/>
            <person name="Jung M."/>
            <person name="Lee S.J."/>
            <person name="Yim H.S."/>
            <person name="Lee J.H."/>
            <person name="Bhattacharya D."/>
            <person name="Yoon H.S."/>
        </authorList>
    </citation>
    <scope>NUCLEOTIDE SEQUENCE [LARGE SCALE GENOMIC DNA]</scope>
    <source>
        <strain evidence="7 8">SKKU-2015</strain>
        <tissue evidence="7">Whole body</tissue>
    </source>
</reference>
<dbReference type="GO" id="GO:0008173">
    <property type="term" value="F:RNA methyltransferase activity"/>
    <property type="evidence" value="ECO:0007669"/>
    <property type="project" value="InterPro"/>
</dbReference>
<evidence type="ECO:0000259" key="6">
    <source>
        <dbReference type="Pfam" id="PF00588"/>
    </source>
</evidence>
<keyword evidence="4" id="KW-0949">S-adenosyl-L-methionine</keyword>
<dbReference type="CDD" id="cd18094">
    <property type="entry name" value="SpoU-like_TrmL"/>
    <property type="match status" value="1"/>
</dbReference>
<keyword evidence="5" id="KW-0819">tRNA processing</keyword>
<sequence>MASAQAAFAAGPNAWHTHGAPARTNLCRKRPHVVQAAPGAATARKQRRVLASSCAYGAGAQGQVAIDPMDGEKALHVVFVHPQIHWNTGNIGRTCLGLGAALHLIGPLGFSLDEKQVRRAGLDYWQHVDVRVYEDWAQFANGKMKQLGGTRLFFTKFGDRCASEIEWNERGKTVLVFGSEVHGFDGIRDWLHSEGKHEIRVAFPMVDDRFRSFNLSTTASMALWDAYRHVARRGHVARALK</sequence>
<comment type="caution">
    <text evidence="7">The sequence shown here is derived from an EMBL/GenBank/DDBJ whole genome shotgun (WGS) entry which is preliminary data.</text>
</comment>
<accession>A0A2V3IEW0</accession>
<dbReference type="GO" id="GO:0002130">
    <property type="term" value="P:wobble position ribose methylation"/>
    <property type="evidence" value="ECO:0007669"/>
    <property type="project" value="TreeGrafter"/>
</dbReference>
<dbReference type="InterPro" id="IPR001537">
    <property type="entry name" value="SpoU_MeTrfase"/>
</dbReference>
<dbReference type="InterPro" id="IPR016914">
    <property type="entry name" value="TrmL"/>
</dbReference>